<keyword evidence="12" id="KW-1185">Reference proteome</keyword>
<comment type="subcellular location">
    <subcellularLocation>
        <location evidence="7">Endomembrane system</location>
        <topology evidence="7">Lipid-anchor</topology>
        <orientation evidence="7">Cytoplasmic side</orientation>
    </subcellularLocation>
</comment>
<dbReference type="Proteomes" id="UP001190700">
    <property type="component" value="Unassembled WGS sequence"/>
</dbReference>
<organism evidence="11 12">
    <name type="scientific">Cymbomonas tetramitiformis</name>
    <dbReference type="NCBI Taxonomy" id="36881"/>
    <lineage>
        <taxon>Eukaryota</taxon>
        <taxon>Viridiplantae</taxon>
        <taxon>Chlorophyta</taxon>
        <taxon>Pyramimonadophyceae</taxon>
        <taxon>Pyramimonadales</taxon>
        <taxon>Pyramimonadaceae</taxon>
        <taxon>Cymbomonas</taxon>
    </lineage>
</organism>
<evidence type="ECO:0000256" key="6">
    <source>
        <dbReference type="ARBA" id="ARBA00023289"/>
    </source>
</evidence>
<dbReference type="Pfam" id="PF13774">
    <property type="entry name" value="Longin"/>
    <property type="match status" value="1"/>
</dbReference>
<dbReference type="CDD" id="cd15867">
    <property type="entry name" value="R-SNARE_YKT6"/>
    <property type="match status" value="1"/>
</dbReference>
<dbReference type="AlphaFoldDB" id="A0AAE0LEE3"/>
<evidence type="ECO:0000256" key="5">
    <source>
        <dbReference type="ARBA" id="ARBA00023288"/>
    </source>
</evidence>
<dbReference type="Gene3D" id="3.30.450.50">
    <property type="entry name" value="Longin domain"/>
    <property type="match status" value="1"/>
</dbReference>
<keyword evidence="8" id="KW-0175">Coiled coil</keyword>
<evidence type="ECO:0000256" key="7">
    <source>
        <dbReference type="ARBA" id="ARBA00046278"/>
    </source>
</evidence>
<dbReference type="Pfam" id="PF00957">
    <property type="entry name" value="Synaptobrevin"/>
    <property type="match status" value="1"/>
</dbReference>
<comment type="similarity">
    <text evidence="1">Belongs to the synaptobrevin family.</text>
</comment>
<keyword evidence="2" id="KW-0488">Methylation</keyword>
<dbReference type="EMBL" id="LGRX02003734">
    <property type="protein sequence ID" value="KAK3281719.1"/>
    <property type="molecule type" value="Genomic_DNA"/>
</dbReference>
<keyword evidence="4" id="KW-0564">Palmitate</keyword>
<protein>
    <submittedName>
        <fullName evidence="11">VAMP-like protein ykt61</fullName>
    </submittedName>
</protein>
<dbReference type="PANTHER" id="PTHR45806">
    <property type="entry name" value="SYNAPTOBREVIN HOMOLOG YKT6"/>
    <property type="match status" value="1"/>
</dbReference>
<evidence type="ECO:0000256" key="1">
    <source>
        <dbReference type="ARBA" id="ARBA00008025"/>
    </source>
</evidence>
<reference evidence="11 12" key="1">
    <citation type="journal article" date="2015" name="Genome Biol. Evol.">
        <title>Comparative Genomics of a Bacterivorous Green Alga Reveals Evolutionary Causalities and Consequences of Phago-Mixotrophic Mode of Nutrition.</title>
        <authorList>
            <person name="Burns J.A."/>
            <person name="Paasch A."/>
            <person name="Narechania A."/>
            <person name="Kim E."/>
        </authorList>
    </citation>
    <scope>NUCLEOTIDE SEQUENCE [LARGE SCALE GENOMIC DNA]</scope>
    <source>
        <strain evidence="11 12">PLY_AMNH</strain>
    </source>
</reference>
<dbReference type="Gene3D" id="1.20.5.110">
    <property type="match status" value="1"/>
</dbReference>
<evidence type="ECO:0000256" key="4">
    <source>
        <dbReference type="ARBA" id="ARBA00023139"/>
    </source>
</evidence>
<gene>
    <name evidence="11" type="ORF">CYMTET_10509</name>
</gene>
<dbReference type="SUPFAM" id="SSF64356">
    <property type="entry name" value="SNARE-like"/>
    <property type="match status" value="1"/>
</dbReference>
<dbReference type="PROSITE" id="PS50892">
    <property type="entry name" value="V_SNARE"/>
    <property type="match status" value="1"/>
</dbReference>
<accession>A0AAE0LEE3</accession>
<dbReference type="SUPFAM" id="SSF58038">
    <property type="entry name" value="SNARE fusion complex"/>
    <property type="match status" value="1"/>
</dbReference>
<name>A0AAE0LEE3_9CHLO</name>
<evidence type="ECO:0000313" key="12">
    <source>
        <dbReference type="Proteomes" id="UP001190700"/>
    </source>
</evidence>
<comment type="caution">
    <text evidence="11">The sequence shown here is derived from an EMBL/GenBank/DDBJ whole genome shotgun (WGS) entry which is preliminary data.</text>
</comment>
<dbReference type="GO" id="GO:0005484">
    <property type="term" value="F:SNAP receptor activity"/>
    <property type="evidence" value="ECO:0007669"/>
    <property type="project" value="TreeGrafter"/>
</dbReference>
<dbReference type="CDD" id="cd14824">
    <property type="entry name" value="Longin"/>
    <property type="match status" value="1"/>
</dbReference>
<evidence type="ECO:0000256" key="3">
    <source>
        <dbReference type="ARBA" id="ARBA00023136"/>
    </source>
</evidence>
<keyword evidence="6" id="KW-0636">Prenylation</keyword>
<dbReference type="InterPro" id="IPR011012">
    <property type="entry name" value="Longin-like_dom_sf"/>
</dbReference>
<dbReference type="PROSITE" id="PS50859">
    <property type="entry name" value="LONGIN"/>
    <property type="match status" value="1"/>
</dbReference>
<keyword evidence="5" id="KW-0449">Lipoprotein</keyword>
<feature type="domain" description="V-SNARE coiled-coil homology" evidence="10">
    <location>
        <begin position="139"/>
        <end position="199"/>
    </location>
</feature>
<dbReference type="InterPro" id="IPR010908">
    <property type="entry name" value="Longin_dom"/>
</dbReference>
<keyword evidence="3" id="KW-0472">Membrane</keyword>
<evidence type="ECO:0000313" key="11">
    <source>
        <dbReference type="EMBL" id="KAK3281719.1"/>
    </source>
</evidence>
<sequence length="199" mass="22635">MKITCIAILRHIDPDTDPYLLGIASDLSSFGYFHRGGVKEMLNFVSRTIIRRTCAGQRQSVEHEEYMVHSCNKNGLSAIAFVDREYPSRSTFCVLNKVIEDYEQKFGEVWKKISEDTEAANPICESALKEFQDPAAADKLLKIQRELDETKVILHKTIDSVLARGEKLDSLVERSNDLSLASQVFYKQARKQNQCCIIV</sequence>
<dbReference type="GO" id="GO:0006888">
    <property type="term" value="P:endoplasmic reticulum to Golgi vesicle-mediated transport"/>
    <property type="evidence" value="ECO:0007669"/>
    <property type="project" value="TreeGrafter"/>
</dbReference>
<feature type="domain" description="Longin" evidence="9">
    <location>
        <begin position="7"/>
        <end position="108"/>
    </location>
</feature>
<dbReference type="InterPro" id="IPR042855">
    <property type="entry name" value="V_SNARE_CC"/>
</dbReference>
<dbReference type="SMART" id="SM01270">
    <property type="entry name" value="Longin"/>
    <property type="match status" value="1"/>
</dbReference>
<evidence type="ECO:0000259" key="9">
    <source>
        <dbReference type="PROSITE" id="PS50859"/>
    </source>
</evidence>
<proteinExistence type="inferred from homology"/>
<evidence type="ECO:0000259" key="10">
    <source>
        <dbReference type="PROSITE" id="PS50892"/>
    </source>
</evidence>
<dbReference type="PANTHER" id="PTHR45806:SF1">
    <property type="entry name" value="SYNAPTOBREVIN HOMOLOG YKT6"/>
    <property type="match status" value="1"/>
</dbReference>
<dbReference type="InterPro" id="IPR045848">
    <property type="entry name" value="R-SNARE_YKT6"/>
</dbReference>
<evidence type="ECO:0000256" key="2">
    <source>
        <dbReference type="ARBA" id="ARBA00022481"/>
    </source>
</evidence>
<dbReference type="GO" id="GO:0005794">
    <property type="term" value="C:Golgi apparatus"/>
    <property type="evidence" value="ECO:0007669"/>
    <property type="project" value="TreeGrafter"/>
</dbReference>
<evidence type="ECO:0000256" key="8">
    <source>
        <dbReference type="PROSITE-ProRule" id="PRU00290"/>
    </source>
</evidence>